<comment type="caution">
    <text evidence="1">The sequence shown here is derived from an EMBL/GenBank/DDBJ whole genome shotgun (WGS) entry which is preliminary data.</text>
</comment>
<evidence type="ECO:0000313" key="1">
    <source>
        <dbReference type="EMBL" id="OGI87779.1"/>
    </source>
</evidence>
<evidence type="ECO:0000313" key="2">
    <source>
        <dbReference type="Proteomes" id="UP000185809"/>
    </source>
</evidence>
<dbReference type="AlphaFoldDB" id="A0A1F6X0W8"/>
<reference evidence="1 2" key="1">
    <citation type="journal article" date="2016" name="Nat. Commun.">
        <title>Thousands of microbial genomes shed light on interconnected biogeochemical processes in an aquifer system.</title>
        <authorList>
            <person name="Anantharaman K."/>
            <person name="Brown C.T."/>
            <person name="Hug L.A."/>
            <person name="Sharon I."/>
            <person name="Castelle C.J."/>
            <person name="Probst A.J."/>
            <person name="Thomas B.C."/>
            <person name="Singh A."/>
            <person name="Wilkins M.J."/>
            <person name="Karaoz U."/>
            <person name="Brodie E.L."/>
            <person name="Williams K.H."/>
            <person name="Hubbard S.S."/>
            <person name="Banfield J.F."/>
        </authorList>
    </citation>
    <scope>NUCLEOTIDE SEQUENCE [LARGE SCALE GENOMIC DNA]</scope>
</reference>
<dbReference type="Proteomes" id="UP000185809">
    <property type="component" value="Unassembled WGS sequence"/>
</dbReference>
<protein>
    <submittedName>
        <fullName evidence="1">Uncharacterized protein</fullName>
    </submittedName>
</protein>
<proteinExistence type="predicted"/>
<gene>
    <name evidence="1" type="ORF">A2995_00680</name>
</gene>
<name>A0A1F6X0W8_9BACT</name>
<dbReference type="EMBL" id="MFUP01000008">
    <property type="protein sequence ID" value="OGI87779.1"/>
    <property type="molecule type" value="Genomic_DNA"/>
</dbReference>
<sequence length="333" mass="38289">MLQKQIPIGIEYVVTHNNPHLDEVAALWILKKWGTEEFPGIKKAKILFHPDRHIGPNGTSFEELEKKGYLFLGIGGGKFDDHQKKTEKECCATLVAQYLEADDDPALNYILKYVFQNDKKAGAHPWEFANLIKDYFDLHEKEDHQEVVRWAMEPLEVKYRKQLMFLEAEEEFEKKSEIFKITLVSNFNEQKMISIALVYGDNIMLSKVGLSKGVGIIVQKGESGNVQIYINKKIGIPKISLACAFAKIRFAEQVANKKVITSNWEELKAPGYVKGASNWFYHEEGQFFLNGSKTATAPPTKLEIKKILRCLTESLVYKKRKTFKVLRQERENK</sequence>
<organism evidence="1 2">
    <name type="scientific">Candidatus Nomurabacteria bacterium RIFCSPLOWO2_01_FULL_33_24</name>
    <dbReference type="NCBI Taxonomy" id="1801765"/>
    <lineage>
        <taxon>Bacteria</taxon>
        <taxon>Candidatus Nomuraibacteriota</taxon>
    </lineage>
</organism>
<accession>A0A1F6X0W8</accession>